<proteinExistence type="predicted"/>
<evidence type="ECO:0000313" key="2">
    <source>
        <dbReference type="EMBL" id="PIS04820.1"/>
    </source>
</evidence>
<comment type="caution">
    <text evidence="2">The sequence shown here is derived from an EMBL/GenBank/DDBJ whole genome shotgun (WGS) entry which is preliminary data.</text>
</comment>
<keyword evidence="1" id="KW-0175">Coiled coil</keyword>
<name>A0A2H0W2G9_9BACT</name>
<dbReference type="AlphaFoldDB" id="A0A2H0W2G9"/>
<reference evidence="3" key="1">
    <citation type="submission" date="2017-09" db="EMBL/GenBank/DDBJ databases">
        <title>Depth-based differentiation of microbial function through sediment-hosted aquifers and enrichment of novel symbionts in the deep terrestrial subsurface.</title>
        <authorList>
            <person name="Probst A.J."/>
            <person name="Ladd B."/>
            <person name="Jarett J.K."/>
            <person name="Geller-Mcgrath D.E."/>
            <person name="Sieber C.M.K."/>
            <person name="Emerson J.B."/>
            <person name="Anantharaman K."/>
            <person name="Thomas B.C."/>
            <person name="Malmstrom R."/>
            <person name="Stieglmeier M."/>
            <person name="Klingl A."/>
            <person name="Woyke T."/>
            <person name="Ryan C.M."/>
            <person name="Banfield J.F."/>
        </authorList>
    </citation>
    <scope>NUCLEOTIDE SEQUENCE [LARGE SCALE GENOMIC DNA]</scope>
</reference>
<dbReference type="Proteomes" id="UP000230935">
    <property type="component" value="Unassembled WGS sequence"/>
</dbReference>
<evidence type="ECO:0000256" key="1">
    <source>
        <dbReference type="SAM" id="Coils"/>
    </source>
</evidence>
<accession>A0A2H0W2G9</accession>
<protein>
    <submittedName>
        <fullName evidence="2">Uncharacterized protein</fullName>
    </submittedName>
</protein>
<evidence type="ECO:0000313" key="3">
    <source>
        <dbReference type="Proteomes" id="UP000230935"/>
    </source>
</evidence>
<dbReference type="EMBL" id="PEZZ01000034">
    <property type="protein sequence ID" value="PIS04820.1"/>
    <property type="molecule type" value="Genomic_DNA"/>
</dbReference>
<organism evidence="2 3">
    <name type="scientific">Candidatus Buchananbacteria bacterium CG10_big_fil_rev_8_21_14_0_10_42_9</name>
    <dbReference type="NCBI Taxonomy" id="1974526"/>
    <lineage>
        <taxon>Bacteria</taxon>
        <taxon>Candidatus Buchananiibacteriota</taxon>
    </lineage>
</organism>
<sequence>MIERANKPNSELEQNMDSLFQEAMIAEQVLSDLMAQVKEIQAQHEPAKAMEIMENEGLLEQIDRASSEYGKALAAWSEAVKKAGEQRNKEV</sequence>
<gene>
    <name evidence="2" type="ORF">COT81_04145</name>
</gene>
<feature type="coiled-coil region" evidence="1">
    <location>
        <begin position="9"/>
        <end position="43"/>
    </location>
</feature>